<evidence type="ECO:0000313" key="1">
    <source>
        <dbReference type="EMBL" id="KAF2313954.1"/>
    </source>
</evidence>
<accession>A0A6A6MKZ1</accession>
<comment type="caution">
    <text evidence="1">The sequence shown here is derived from an EMBL/GenBank/DDBJ whole genome shotgun (WGS) entry which is preliminary data.</text>
</comment>
<proteinExistence type="predicted"/>
<protein>
    <submittedName>
        <fullName evidence="1">Uncharacterized protein</fullName>
    </submittedName>
</protein>
<gene>
    <name evidence="1" type="ORF">GH714_020880</name>
</gene>
<evidence type="ECO:0000313" key="2">
    <source>
        <dbReference type="Proteomes" id="UP000467840"/>
    </source>
</evidence>
<reference evidence="1 2" key="1">
    <citation type="journal article" date="2020" name="Mol. Plant">
        <title>The Chromosome-Based Rubber Tree Genome Provides New Insights into Spurge Genome Evolution and Rubber Biosynthesis.</title>
        <authorList>
            <person name="Liu J."/>
            <person name="Shi C."/>
            <person name="Shi C.C."/>
            <person name="Li W."/>
            <person name="Zhang Q.J."/>
            <person name="Zhang Y."/>
            <person name="Li K."/>
            <person name="Lu H.F."/>
            <person name="Shi C."/>
            <person name="Zhu S.T."/>
            <person name="Xiao Z.Y."/>
            <person name="Nan H."/>
            <person name="Yue Y."/>
            <person name="Zhu X.G."/>
            <person name="Wu Y."/>
            <person name="Hong X.N."/>
            <person name="Fan G.Y."/>
            <person name="Tong Y."/>
            <person name="Zhang D."/>
            <person name="Mao C.L."/>
            <person name="Liu Y.L."/>
            <person name="Hao S.J."/>
            <person name="Liu W.Q."/>
            <person name="Lv M.Q."/>
            <person name="Zhang H.B."/>
            <person name="Liu Y."/>
            <person name="Hu-Tang G.R."/>
            <person name="Wang J.P."/>
            <person name="Wang J.H."/>
            <person name="Sun Y.H."/>
            <person name="Ni S.B."/>
            <person name="Chen W.B."/>
            <person name="Zhang X.C."/>
            <person name="Jiao Y.N."/>
            <person name="Eichler E.E."/>
            <person name="Li G.H."/>
            <person name="Liu X."/>
            <person name="Gao L.Z."/>
        </authorList>
    </citation>
    <scope>NUCLEOTIDE SEQUENCE [LARGE SCALE GENOMIC DNA]</scope>
    <source>
        <strain evidence="2">cv. GT1</strain>
        <tissue evidence="1">Leaf</tissue>
    </source>
</reference>
<sequence>MDSEFHPDYCRTGELKAFDGTKAGVKGLVDAENIGGAEIVGEIQDASGTWDFFQVVNHGNPASVAGWDT</sequence>
<organism evidence="1 2">
    <name type="scientific">Hevea brasiliensis</name>
    <name type="common">Para rubber tree</name>
    <name type="synonym">Siphonia brasiliensis</name>
    <dbReference type="NCBI Taxonomy" id="3981"/>
    <lineage>
        <taxon>Eukaryota</taxon>
        <taxon>Viridiplantae</taxon>
        <taxon>Streptophyta</taxon>
        <taxon>Embryophyta</taxon>
        <taxon>Tracheophyta</taxon>
        <taxon>Spermatophyta</taxon>
        <taxon>Magnoliopsida</taxon>
        <taxon>eudicotyledons</taxon>
        <taxon>Gunneridae</taxon>
        <taxon>Pentapetalae</taxon>
        <taxon>rosids</taxon>
        <taxon>fabids</taxon>
        <taxon>Malpighiales</taxon>
        <taxon>Euphorbiaceae</taxon>
        <taxon>Crotonoideae</taxon>
        <taxon>Micrandreae</taxon>
        <taxon>Hevea</taxon>
    </lineage>
</organism>
<dbReference type="AlphaFoldDB" id="A0A6A6MKZ1"/>
<name>A0A6A6MKZ1_HEVBR</name>
<dbReference type="Proteomes" id="UP000467840">
    <property type="component" value="Chromosome 15"/>
</dbReference>
<dbReference type="EMBL" id="JAAGAX010000005">
    <property type="protein sequence ID" value="KAF2313954.1"/>
    <property type="molecule type" value="Genomic_DNA"/>
</dbReference>
<keyword evidence="2" id="KW-1185">Reference proteome</keyword>